<accession>A0ABU2FQW3</accession>
<keyword evidence="2" id="KW-1185">Reference proteome</keyword>
<evidence type="ECO:0000313" key="2">
    <source>
        <dbReference type="Proteomes" id="UP001268864"/>
    </source>
</evidence>
<organism evidence="1 2">
    <name type="scientific">Haloarcula onubensis</name>
    <dbReference type="NCBI Taxonomy" id="2950539"/>
    <lineage>
        <taxon>Archaea</taxon>
        <taxon>Methanobacteriati</taxon>
        <taxon>Methanobacteriota</taxon>
        <taxon>Stenosarchaea group</taxon>
        <taxon>Halobacteria</taxon>
        <taxon>Halobacteriales</taxon>
        <taxon>Haloarculaceae</taxon>
        <taxon>Haloarcula</taxon>
    </lineage>
</organism>
<comment type="caution">
    <text evidence="1">The sequence shown here is derived from an EMBL/GenBank/DDBJ whole genome shotgun (WGS) entry which is preliminary data.</text>
</comment>
<protein>
    <submittedName>
        <fullName evidence="1">DUF5796 family protein</fullName>
    </submittedName>
</protein>
<dbReference type="EMBL" id="JAMQOS010000004">
    <property type="protein sequence ID" value="MDS0283156.1"/>
    <property type="molecule type" value="Genomic_DNA"/>
</dbReference>
<evidence type="ECO:0000313" key="1">
    <source>
        <dbReference type="EMBL" id="MDS0283156.1"/>
    </source>
</evidence>
<reference evidence="1 2" key="1">
    <citation type="submission" date="2022-06" db="EMBL/GenBank/DDBJ databases">
        <title>Halomicroarcula sp. a new haloarchaeum isolate from saline soil.</title>
        <authorList>
            <person name="Strakova D."/>
            <person name="Galisteo C."/>
            <person name="Sanchez-Porro C."/>
            <person name="Ventosa A."/>
        </authorList>
    </citation>
    <scope>NUCLEOTIDE SEQUENCE [LARGE SCALE GENOMIC DNA]</scope>
    <source>
        <strain evidence="1 2">S3CR25-11</strain>
    </source>
</reference>
<gene>
    <name evidence="1" type="ORF">NDI86_13575</name>
</gene>
<name>A0ABU2FQW3_9EURY</name>
<dbReference type="Pfam" id="PF19109">
    <property type="entry name" value="DUF5796"/>
    <property type="match status" value="1"/>
</dbReference>
<dbReference type="Proteomes" id="UP001268864">
    <property type="component" value="Unassembled WGS sequence"/>
</dbReference>
<dbReference type="InterPro" id="IPR043814">
    <property type="entry name" value="DUF5796"/>
</dbReference>
<sequence length="152" mass="16773">MSNRSDIPPDTVSVELTEDGIAVEYLDGRTAFYHGVPAKAEESVTTAPGKDTHVLITDRTETSGIMVYVNDLRTHDDIIEESGVGRVILDDGEEDELFPGVTVTDHQMRVEVTVDYDVTDGRVFVFEEDEMGERSFEIVAAEGDSTANERSE</sequence>
<dbReference type="RefSeq" id="WP_310900991.1">
    <property type="nucleotide sequence ID" value="NZ_JAMQOS010000004.1"/>
</dbReference>
<proteinExistence type="predicted"/>